<organism evidence="3 4">
    <name type="scientific">Hondaea fermentalgiana</name>
    <dbReference type="NCBI Taxonomy" id="2315210"/>
    <lineage>
        <taxon>Eukaryota</taxon>
        <taxon>Sar</taxon>
        <taxon>Stramenopiles</taxon>
        <taxon>Bigyra</taxon>
        <taxon>Labyrinthulomycetes</taxon>
        <taxon>Thraustochytrida</taxon>
        <taxon>Thraustochytriidae</taxon>
        <taxon>Hondaea</taxon>
    </lineage>
</organism>
<keyword evidence="4" id="KW-1185">Reference proteome</keyword>
<feature type="region of interest" description="Disordered" evidence="1">
    <location>
        <begin position="1"/>
        <end position="38"/>
    </location>
</feature>
<dbReference type="AlphaFoldDB" id="A0A2R5G601"/>
<dbReference type="InterPro" id="IPR008978">
    <property type="entry name" value="HSP20-like_chaperone"/>
</dbReference>
<protein>
    <recommendedName>
        <fullName evidence="2">CS domain-containing protein</fullName>
    </recommendedName>
</protein>
<dbReference type="InParanoid" id="A0A2R5G601"/>
<dbReference type="SUPFAM" id="SSF49764">
    <property type="entry name" value="HSP20-like chaperones"/>
    <property type="match status" value="1"/>
</dbReference>
<dbReference type="OrthoDB" id="416217at2759"/>
<dbReference type="Gene3D" id="2.60.40.790">
    <property type="match status" value="1"/>
</dbReference>
<evidence type="ECO:0000313" key="3">
    <source>
        <dbReference type="EMBL" id="GBG23873.1"/>
    </source>
</evidence>
<proteinExistence type="predicted"/>
<dbReference type="Pfam" id="PF04969">
    <property type="entry name" value="CS"/>
    <property type="match status" value="1"/>
</dbReference>
<dbReference type="EMBL" id="BEYU01000001">
    <property type="protein sequence ID" value="GBG23873.1"/>
    <property type="molecule type" value="Genomic_DNA"/>
</dbReference>
<evidence type="ECO:0000313" key="4">
    <source>
        <dbReference type="Proteomes" id="UP000241890"/>
    </source>
</evidence>
<name>A0A2R5G601_9STRA</name>
<dbReference type="Proteomes" id="UP000241890">
    <property type="component" value="Unassembled WGS sequence"/>
</dbReference>
<sequence>MVDYSKWDKLELDSDDSDDGGGGNASSYPANGAAPRVTRLQGPSSVTIENAGHEPVLSIHGATTSNQTTAANQAAPSRAAASTTRATQALTKNGAREVTFAWAQDERHVHIHLFLPAGARAKDVAVSLSPNGELRVRYCSKSLCCRKLAGDVWGAAPRQPAPLASSKKNEDQDLDMDWELQDLPPSMRPENDEFARCVSISLTKFTGSNLLRTIWWSRAFEGGDEKDVDLNEIAQSTGSGGGQAFAKAWREAQDAFRAKVKADRDNE</sequence>
<evidence type="ECO:0000256" key="1">
    <source>
        <dbReference type="SAM" id="MobiDB-lite"/>
    </source>
</evidence>
<feature type="compositionally biased region" description="Basic and acidic residues" evidence="1">
    <location>
        <begin position="1"/>
        <end position="12"/>
    </location>
</feature>
<comment type="caution">
    <text evidence="3">The sequence shown here is derived from an EMBL/GenBank/DDBJ whole genome shotgun (WGS) entry which is preliminary data.</text>
</comment>
<accession>A0A2R5G601</accession>
<evidence type="ECO:0000259" key="2">
    <source>
        <dbReference type="Pfam" id="PF04969"/>
    </source>
</evidence>
<reference evidence="3 4" key="1">
    <citation type="submission" date="2017-12" db="EMBL/GenBank/DDBJ databases">
        <title>Sequencing, de novo assembly and annotation of complete genome of a new Thraustochytrid species, strain FCC1311.</title>
        <authorList>
            <person name="Sedici K."/>
            <person name="Godart F."/>
            <person name="Aiese Cigliano R."/>
            <person name="Sanseverino W."/>
            <person name="Barakat M."/>
            <person name="Ortet P."/>
            <person name="Marechal E."/>
            <person name="Cagnac O."/>
            <person name="Amato A."/>
        </authorList>
    </citation>
    <scope>NUCLEOTIDE SEQUENCE [LARGE SCALE GENOMIC DNA]</scope>
</reference>
<dbReference type="InterPro" id="IPR007052">
    <property type="entry name" value="CS_dom"/>
</dbReference>
<feature type="domain" description="CS" evidence="2">
    <location>
        <begin position="99"/>
        <end position="144"/>
    </location>
</feature>
<gene>
    <name evidence="3" type="ORF">FCC1311_000922</name>
</gene>